<evidence type="ECO:0000256" key="1">
    <source>
        <dbReference type="SAM" id="MobiDB-lite"/>
    </source>
</evidence>
<dbReference type="AlphaFoldDB" id="A0A5J4VAK4"/>
<comment type="caution">
    <text evidence="2">The sequence shown here is derived from an EMBL/GenBank/DDBJ whole genome shotgun (WGS) entry which is preliminary data.</text>
</comment>
<protein>
    <submittedName>
        <fullName evidence="2">Uncharacterized protein</fullName>
    </submittedName>
</protein>
<evidence type="ECO:0000313" key="2">
    <source>
        <dbReference type="EMBL" id="KAA6379589.1"/>
    </source>
</evidence>
<evidence type="ECO:0000313" key="3">
    <source>
        <dbReference type="Proteomes" id="UP000324800"/>
    </source>
</evidence>
<feature type="compositionally biased region" description="Basic and acidic residues" evidence="1">
    <location>
        <begin position="211"/>
        <end position="220"/>
    </location>
</feature>
<organism evidence="2 3">
    <name type="scientific">Streblomastix strix</name>
    <dbReference type="NCBI Taxonomy" id="222440"/>
    <lineage>
        <taxon>Eukaryota</taxon>
        <taxon>Metamonada</taxon>
        <taxon>Preaxostyla</taxon>
        <taxon>Oxymonadida</taxon>
        <taxon>Streblomastigidae</taxon>
        <taxon>Streblomastix</taxon>
    </lineage>
</organism>
<feature type="non-terminal residue" evidence="2">
    <location>
        <position position="267"/>
    </location>
</feature>
<gene>
    <name evidence="2" type="ORF">EZS28_024882</name>
</gene>
<proteinExistence type="predicted"/>
<dbReference type="Proteomes" id="UP000324800">
    <property type="component" value="Unassembled WGS sequence"/>
</dbReference>
<sequence length="267" mass="31247">MGKAYHHARVSQELQKYIGFQFHGKVYKYEEQVLTADRHIGDNEVHKVIRLENIKTEVLNKCIKNIRGFGLEIVYNELDNPNHSSQTQTIDTEMKKMDRNCQEGRKSEDKVYAQVVYMNNWQWRCRMDRRSLGNLTWWLERVKGYQLMSFKKPEPRVVLTTDASKQAVRNDSYPDGVKESERFHSDGQLHPMGQEPQKFGVANPHQTGSKLESKWEGKCDPGKRQLGSQFQLTTFDEERTWLTSINSDIEKMFMQFIQGSSSDTLLF</sequence>
<feature type="region of interest" description="Disordered" evidence="1">
    <location>
        <begin position="193"/>
        <end position="220"/>
    </location>
</feature>
<dbReference type="EMBL" id="SNRW01008397">
    <property type="protein sequence ID" value="KAA6379589.1"/>
    <property type="molecule type" value="Genomic_DNA"/>
</dbReference>
<reference evidence="2 3" key="1">
    <citation type="submission" date="2019-03" db="EMBL/GenBank/DDBJ databases">
        <title>Single cell metagenomics reveals metabolic interactions within the superorganism composed of flagellate Streblomastix strix and complex community of Bacteroidetes bacteria on its surface.</title>
        <authorList>
            <person name="Treitli S.C."/>
            <person name="Kolisko M."/>
            <person name="Husnik F."/>
            <person name="Keeling P."/>
            <person name="Hampl V."/>
        </authorList>
    </citation>
    <scope>NUCLEOTIDE SEQUENCE [LARGE SCALE GENOMIC DNA]</scope>
    <source>
        <strain evidence="2">ST1C</strain>
    </source>
</reference>
<accession>A0A5J4VAK4</accession>
<name>A0A5J4VAK4_9EUKA</name>